<evidence type="ECO:0000256" key="1">
    <source>
        <dbReference type="SAM" id="MobiDB-lite"/>
    </source>
</evidence>
<dbReference type="AlphaFoldDB" id="A0A316VZC4"/>
<name>A0A316VZC4_9BASI</name>
<feature type="region of interest" description="Disordered" evidence="1">
    <location>
        <begin position="137"/>
        <end position="196"/>
    </location>
</feature>
<sequence>MPFWGIVRLGMLCRFVWERKSYNAACASISAPILTPIIATIEPYMDHVLHIATVGVAYAHFLLTLLLAKARPHIVSAFRSGLLDVLFQSAEDSYANHPPPPPPPPPPNALNPSAAINTVLELGRNYLPGWMGGFTDRASESSSPASRRARLNARNSIPRGEGSRSPQQSPQAYRLSAQSSPRSQTLSDARTLGRTAASALRPASIISAAPVGSRRSASMGRRGTLAHEAAMRKLSDLPSPPKGVPWAGPEKQAARSETIGIKQEPDASISKNHGQREEEIKQDLAAPASTVTSPSAQPSVRSASTVPTCAPSTISPVIPGGFGRTAPLYPSLASLGVPMLGESGAPSAAPTHQQFLGPAPQSFSPTIVKGAAHATHGHSRTSKSPEGERAGESYIVRTPTATYTTPSQRIAARSAALSKGQEKSPREASTTNDDVSPAVGHDPQGEEASDAAKHSRAAAATTPQPRKKTASSTSSRIARPKKARKADQASLAATSASRRNLRTRSQSYEASSLEESNSMRPDAKALQADETALSDAQVARLGAATPTRKLGGKRVFIPDEDGDEDLAWEAALRARKGPNGQKDESFGPNGRDASLDNDNVEATPKVKHGVPALTLQAPDKSSSSPAQPAKSAAALLAPSKTVPRASGSSTPTTSDIDKETRPGQTRGTRTAWRAATATSVNEVSSSAAEAVPTRRSTRTRATPRARAALGVESEATTDSEAASSTWSSGREVTPKVAHELTTSDEEYAERSPVSKSKTKGPQQTVGRAKTTIARRGKRKAEESGEGASEVEGKVEAARGRNGVGPAKRGRGGAVRVQPSGESNGSLGASATQSALPRGMSKRSLALAKARQGPMSRISTGDDSSDKSASRGFSTTKRGKIKEQTAGNTNMFSFGGEEEASRAELELGRLLGGEKS</sequence>
<feature type="compositionally biased region" description="Acidic residues" evidence="1">
    <location>
        <begin position="558"/>
        <end position="567"/>
    </location>
</feature>
<feature type="compositionally biased region" description="Polar residues" evidence="1">
    <location>
        <begin position="399"/>
        <end position="408"/>
    </location>
</feature>
<reference evidence="2 3" key="1">
    <citation type="journal article" date="2018" name="Mol. Biol. Evol.">
        <title>Broad Genomic Sampling Reveals a Smut Pathogenic Ancestry of the Fungal Clade Ustilaginomycotina.</title>
        <authorList>
            <person name="Kijpornyongpan T."/>
            <person name="Mondo S.J."/>
            <person name="Barry K."/>
            <person name="Sandor L."/>
            <person name="Lee J."/>
            <person name="Lipzen A."/>
            <person name="Pangilinan J."/>
            <person name="LaButti K."/>
            <person name="Hainaut M."/>
            <person name="Henrissat B."/>
            <person name="Grigoriev I.V."/>
            <person name="Spatafora J.W."/>
            <person name="Aime M.C."/>
        </authorList>
    </citation>
    <scope>NUCLEOTIDE SEQUENCE [LARGE SCALE GENOMIC DNA]</scope>
    <source>
        <strain evidence="2 3">MCA 4658</strain>
    </source>
</reference>
<feature type="compositionally biased region" description="Polar residues" evidence="1">
    <location>
        <begin position="819"/>
        <end position="834"/>
    </location>
</feature>
<feature type="compositionally biased region" description="Basic and acidic residues" evidence="1">
    <location>
        <begin position="898"/>
        <end position="915"/>
    </location>
</feature>
<gene>
    <name evidence="2" type="ORF">IE81DRAFT_106219</name>
</gene>
<feature type="compositionally biased region" description="Low complexity" evidence="1">
    <location>
        <begin position="285"/>
        <end position="300"/>
    </location>
</feature>
<dbReference type="STRING" id="1522189.A0A316VZC4"/>
<feature type="compositionally biased region" description="Low complexity" evidence="1">
    <location>
        <begin position="140"/>
        <end position="156"/>
    </location>
</feature>
<dbReference type="EMBL" id="KZ819374">
    <property type="protein sequence ID" value="PWN42936.1"/>
    <property type="molecule type" value="Genomic_DNA"/>
</dbReference>
<feature type="region of interest" description="Disordered" evidence="1">
    <location>
        <begin position="232"/>
        <end position="308"/>
    </location>
</feature>
<dbReference type="OrthoDB" id="10385684at2759"/>
<dbReference type="InParanoid" id="A0A316VZC4"/>
<protein>
    <submittedName>
        <fullName evidence="2">Uncharacterized protein</fullName>
    </submittedName>
</protein>
<dbReference type="RefSeq" id="XP_025370096.1">
    <property type="nucleotide sequence ID" value="XM_025510045.1"/>
</dbReference>
<feature type="compositionally biased region" description="Low complexity" evidence="1">
    <location>
        <begin position="616"/>
        <end position="639"/>
    </location>
</feature>
<dbReference type="Proteomes" id="UP000245783">
    <property type="component" value="Unassembled WGS sequence"/>
</dbReference>
<evidence type="ECO:0000313" key="3">
    <source>
        <dbReference type="Proteomes" id="UP000245783"/>
    </source>
</evidence>
<feature type="compositionally biased region" description="Low complexity" evidence="1">
    <location>
        <begin position="704"/>
        <end position="728"/>
    </location>
</feature>
<keyword evidence="3" id="KW-1185">Reference proteome</keyword>
<feature type="compositionally biased region" description="Pro residues" evidence="1">
    <location>
        <begin position="97"/>
        <end position="109"/>
    </location>
</feature>
<feature type="compositionally biased region" description="Polar residues" evidence="1">
    <location>
        <begin position="753"/>
        <end position="765"/>
    </location>
</feature>
<feature type="compositionally biased region" description="Polar residues" evidence="1">
    <location>
        <begin position="491"/>
        <end position="519"/>
    </location>
</feature>
<feature type="compositionally biased region" description="Polar residues" evidence="1">
    <location>
        <begin position="164"/>
        <end position="188"/>
    </location>
</feature>
<dbReference type="GeneID" id="37031915"/>
<feature type="region of interest" description="Disordered" evidence="1">
    <location>
        <begin position="93"/>
        <end position="113"/>
    </location>
</feature>
<feature type="region of interest" description="Disordered" evidence="1">
    <location>
        <begin position="343"/>
        <end position="915"/>
    </location>
</feature>
<proteinExistence type="predicted"/>
<feature type="compositionally biased region" description="Low complexity" evidence="1">
    <location>
        <begin position="665"/>
        <end position="694"/>
    </location>
</feature>
<accession>A0A316VZC4</accession>
<organism evidence="2 3">
    <name type="scientific">Ceraceosorus guamensis</name>
    <dbReference type="NCBI Taxonomy" id="1522189"/>
    <lineage>
        <taxon>Eukaryota</taxon>
        <taxon>Fungi</taxon>
        <taxon>Dikarya</taxon>
        <taxon>Basidiomycota</taxon>
        <taxon>Ustilaginomycotina</taxon>
        <taxon>Exobasidiomycetes</taxon>
        <taxon>Ceraceosorales</taxon>
        <taxon>Ceraceosoraceae</taxon>
        <taxon>Ceraceosorus</taxon>
    </lineage>
</organism>
<evidence type="ECO:0000313" key="2">
    <source>
        <dbReference type="EMBL" id="PWN42936.1"/>
    </source>
</evidence>